<name>A0A3A6TAP6_9GAMM</name>
<protein>
    <submittedName>
        <fullName evidence="1">Uncharacterized protein</fullName>
    </submittedName>
</protein>
<dbReference type="SUPFAM" id="SSF54001">
    <property type="entry name" value="Cysteine proteinases"/>
    <property type="match status" value="1"/>
</dbReference>
<keyword evidence="2" id="KW-1185">Reference proteome</keyword>
<comment type="caution">
    <text evidence="1">The sequence shown here is derived from an EMBL/GenBank/DDBJ whole genome shotgun (WGS) entry which is preliminary data.</text>
</comment>
<dbReference type="InterPro" id="IPR053710">
    <property type="entry name" value="Arylamine_NAT_domain_sf"/>
</dbReference>
<dbReference type="EMBL" id="QYYH01000230">
    <property type="protein sequence ID" value="RJY02158.1"/>
    <property type="molecule type" value="Genomic_DNA"/>
</dbReference>
<accession>A0A3A6TAP6</accession>
<sequence>MKWNSTSRTALIKIESLLLRLFKEEPFHNLYHLYGKKPLTTKYGGTCTDKTLSFIHEARSLGFNAQLHTGYIQGEEIHRLARVTINNRIFFADPGNGWPSLKLYPADEKICFPCFGMFYRTEITNNKISVFHTRNNKEFLQLEINPIPRPDIEIKENINNRFNSDISYPFKGKLRFSLVVDNQFLFLRDERLEIYSESEFSLIEGIKRELLPKILRERFRYESALLLKYLTDDSLNIK</sequence>
<evidence type="ECO:0000313" key="1">
    <source>
        <dbReference type="EMBL" id="RJY02158.1"/>
    </source>
</evidence>
<gene>
    <name evidence="1" type="ORF">D5R81_19485</name>
</gene>
<dbReference type="AlphaFoldDB" id="A0A3A6TAP6"/>
<proteinExistence type="predicted"/>
<dbReference type="InterPro" id="IPR038765">
    <property type="entry name" value="Papain-like_cys_pep_sf"/>
</dbReference>
<dbReference type="OrthoDB" id="9804872at2"/>
<dbReference type="GO" id="GO:0016407">
    <property type="term" value="F:acetyltransferase activity"/>
    <property type="evidence" value="ECO:0007669"/>
    <property type="project" value="InterPro"/>
</dbReference>
<dbReference type="RefSeq" id="WP_121855232.1">
    <property type="nucleotide sequence ID" value="NZ_CP037952.1"/>
</dbReference>
<organism evidence="1 2">
    <name type="scientific">Parashewanella spongiae</name>
    <dbReference type="NCBI Taxonomy" id="342950"/>
    <lineage>
        <taxon>Bacteria</taxon>
        <taxon>Pseudomonadati</taxon>
        <taxon>Pseudomonadota</taxon>
        <taxon>Gammaproteobacteria</taxon>
        <taxon>Alteromonadales</taxon>
        <taxon>Shewanellaceae</taxon>
        <taxon>Parashewanella</taxon>
    </lineage>
</organism>
<evidence type="ECO:0000313" key="2">
    <source>
        <dbReference type="Proteomes" id="UP000273022"/>
    </source>
</evidence>
<reference evidence="1 2" key="1">
    <citation type="submission" date="2018-09" db="EMBL/GenBank/DDBJ databases">
        <title>Phylogeny of the Shewanellaceae, and recommendation for two new genera, Pseudoshewanella and Parashewanella.</title>
        <authorList>
            <person name="Wang G."/>
        </authorList>
    </citation>
    <scope>NUCLEOTIDE SEQUENCE [LARGE SCALE GENOMIC DNA]</scope>
    <source>
        <strain evidence="1 2">KCTC 22492</strain>
    </source>
</reference>
<dbReference type="Gene3D" id="3.30.2140.20">
    <property type="match status" value="1"/>
</dbReference>
<dbReference type="Proteomes" id="UP000273022">
    <property type="component" value="Unassembled WGS sequence"/>
</dbReference>